<dbReference type="GO" id="GO:0005576">
    <property type="term" value="C:extracellular region"/>
    <property type="evidence" value="ECO:0007669"/>
    <property type="project" value="UniProtKB-SubCell"/>
</dbReference>
<accession>A0A977PVK2</accession>
<evidence type="ECO:0000256" key="3">
    <source>
        <dbReference type="ARBA" id="ARBA00022729"/>
    </source>
</evidence>
<protein>
    <submittedName>
        <fullName evidence="8">Glycoside hydrolase family 75 protein</fullName>
    </submittedName>
</protein>
<dbReference type="GO" id="GO:0016977">
    <property type="term" value="F:chitosanase activity"/>
    <property type="evidence" value="ECO:0007669"/>
    <property type="project" value="InterPro"/>
</dbReference>
<reference evidence="8" key="1">
    <citation type="submission" date="2021-04" db="EMBL/GenBank/DDBJ databases">
        <title>Genome sequence of Woronichinia naegeliana from Washington state freshwater lake bloom.</title>
        <authorList>
            <person name="Dreher T.W."/>
        </authorList>
    </citation>
    <scope>NUCLEOTIDE SEQUENCE</scope>
    <source>
        <strain evidence="8">WA131</strain>
    </source>
</reference>
<keyword evidence="3" id="KW-0732">Signal</keyword>
<keyword evidence="2" id="KW-0964">Secreted</keyword>
<dbReference type="PANTHER" id="PTHR42061">
    <property type="entry name" value="ENDO-CHITOSANASE"/>
    <property type="match status" value="1"/>
</dbReference>
<proteinExistence type="predicted"/>
<dbReference type="PANTHER" id="PTHR42061:SF6">
    <property type="entry name" value="ENDO-CHITOSANASE"/>
    <property type="match status" value="1"/>
</dbReference>
<evidence type="ECO:0000256" key="5">
    <source>
        <dbReference type="ARBA" id="ARBA00023277"/>
    </source>
</evidence>
<organism evidence="8">
    <name type="scientific">Woronichinia naegeliana WA131</name>
    <dbReference type="NCBI Taxonomy" id="2824559"/>
    <lineage>
        <taxon>Bacteria</taxon>
        <taxon>Bacillati</taxon>
        <taxon>Cyanobacteriota</taxon>
        <taxon>Cyanophyceae</taxon>
        <taxon>Synechococcales</taxon>
        <taxon>Coelosphaeriaceae</taxon>
        <taxon>Woronichinia</taxon>
    </lineage>
</organism>
<evidence type="ECO:0000256" key="2">
    <source>
        <dbReference type="ARBA" id="ARBA00022525"/>
    </source>
</evidence>
<dbReference type="KEGG" id="wna:KA717_35515"/>
<comment type="subcellular location">
    <subcellularLocation>
        <location evidence="1">Secreted</location>
    </subcellularLocation>
</comment>
<name>A0A977PVK2_9CYAN</name>
<evidence type="ECO:0000256" key="1">
    <source>
        <dbReference type="ARBA" id="ARBA00004613"/>
    </source>
</evidence>
<keyword evidence="6" id="KW-0326">Glycosidase</keyword>
<dbReference type="InterPro" id="IPR009939">
    <property type="entry name" value="Chitosanase_fungal"/>
</dbReference>
<evidence type="ECO:0000313" key="8">
    <source>
        <dbReference type="EMBL" id="UXE60744.1"/>
    </source>
</evidence>
<dbReference type="GO" id="GO:0000272">
    <property type="term" value="P:polysaccharide catabolic process"/>
    <property type="evidence" value="ECO:0007669"/>
    <property type="project" value="UniProtKB-KW"/>
</dbReference>
<dbReference type="AlphaFoldDB" id="A0A977PVK2"/>
<gene>
    <name evidence="8" type="ORF">KA717_35515</name>
</gene>
<keyword evidence="4 8" id="KW-0378">Hydrolase</keyword>
<dbReference type="Pfam" id="PF07335">
    <property type="entry name" value="Glyco_hydro_75"/>
    <property type="match status" value="1"/>
</dbReference>
<keyword evidence="7" id="KW-0624">Polysaccharide degradation</keyword>
<keyword evidence="5" id="KW-0119">Carbohydrate metabolism</keyword>
<evidence type="ECO:0000256" key="7">
    <source>
        <dbReference type="ARBA" id="ARBA00023326"/>
    </source>
</evidence>
<evidence type="ECO:0000256" key="4">
    <source>
        <dbReference type="ARBA" id="ARBA00022801"/>
    </source>
</evidence>
<dbReference type="Proteomes" id="UP001065613">
    <property type="component" value="Chromosome"/>
</dbReference>
<evidence type="ECO:0000256" key="6">
    <source>
        <dbReference type="ARBA" id="ARBA00023295"/>
    </source>
</evidence>
<sequence>MTDCTNKTQLFIIAGHRVWKWNGLSTVFYKSGMTIDADGAPNAYHPNNIGLDDLKNAGYPDKSWWTDVLVPDPQHPSQAYEQPSGNFKGYFVSMTALQDGSKLKTDPSRYVDSSKIPYIVLPGNHSAGAKLGDFAVVFNHKNGKIANAIYADVGPSTKIGEGSIALAKALAIPSSPKTGGVANDVMYIVFPGSGNGKPRSLDDINTVATQHFKNWGGIARINACFDES</sequence>
<dbReference type="EMBL" id="CP073041">
    <property type="protein sequence ID" value="UXE60744.1"/>
    <property type="molecule type" value="Genomic_DNA"/>
</dbReference>